<gene>
    <name evidence="2" type="ORF">Pla123a_12810</name>
</gene>
<accession>A0A5C5YU12</accession>
<comment type="caution">
    <text evidence="2">The sequence shown here is derived from an EMBL/GenBank/DDBJ whole genome shotgun (WGS) entry which is preliminary data.</text>
</comment>
<evidence type="ECO:0000313" key="3">
    <source>
        <dbReference type="Proteomes" id="UP000318478"/>
    </source>
</evidence>
<protein>
    <submittedName>
        <fullName evidence="2">FecR protein</fullName>
    </submittedName>
</protein>
<dbReference type="GO" id="GO:0016989">
    <property type="term" value="F:sigma factor antagonist activity"/>
    <property type="evidence" value="ECO:0007669"/>
    <property type="project" value="TreeGrafter"/>
</dbReference>
<dbReference type="AlphaFoldDB" id="A0A5C5YU12"/>
<evidence type="ECO:0000259" key="1">
    <source>
        <dbReference type="Pfam" id="PF04773"/>
    </source>
</evidence>
<dbReference type="OrthoDB" id="225885at2"/>
<proteinExistence type="predicted"/>
<dbReference type="PANTHER" id="PTHR30273:SF2">
    <property type="entry name" value="PROTEIN FECR"/>
    <property type="match status" value="1"/>
</dbReference>
<dbReference type="Gene3D" id="2.60.120.1440">
    <property type="match status" value="1"/>
</dbReference>
<name>A0A5C5YU12_9BACT</name>
<dbReference type="InterPro" id="IPR006860">
    <property type="entry name" value="FecR"/>
</dbReference>
<keyword evidence="3" id="KW-1185">Reference proteome</keyword>
<dbReference type="RefSeq" id="WP_146584988.1">
    <property type="nucleotide sequence ID" value="NZ_SJPO01000002.1"/>
</dbReference>
<dbReference type="EMBL" id="SJPO01000002">
    <property type="protein sequence ID" value="TWT78489.1"/>
    <property type="molecule type" value="Genomic_DNA"/>
</dbReference>
<organism evidence="2 3">
    <name type="scientific">Posidoniimonas polymericola</name>
    <dbReference type="NCBI Taxonomy" id="2528002"/>
    <lineage>
        <taxon>Bacteria</taxon>
        <taxon>Pseudomonadati</taxon>
        <taxon>Planctomycetota</taxon>
        <taxon>Planctomycetia</taxon>
        <taxon>Pirellulales</taxon>
        <taxon>Lacipirellulaceae</taxon>
        <taxon>Posidoniimonas</taxon>
    </lineage>
</organism>
<reference evidence="2 3" key="1">
    <citation type="submission" date="2019-02" db="EMBL/GenBank/DDBJ databases">
        <title>Deep-cultivation of Planctomycetes and their phenomic and genomic characterization uncovers novel biology.</title>
        <authorList>
            <person name="Wiegand S."/>
            <person name="Jogler M."/>
            <person name="Boedeker C."/>
            <person name="Pinto D."/>
            <person name="Vollmers J."/>
            <person name="Rivas-Marin E."/>
            <person name="Kohn T."/>
            <person name="Peeters S.H."/>
            <person name="Heuer A."/>
            <person name="Rast P."/>
            <person name="Oberbeckmann S."/>
            <person name="Bunk B."/>
            <person name="Jeske O."/>
            <person name="Meyerdierks A."/>
            <person name="Storesund J.E."/>
            <person name="Kallscheuer N."/>
            <person name="Luecker S."/>
            <person name="Lage O.M."/>
            <person name="Pohl T."/>
            <person name="Merkel B.J."/>
            <person name="Hornburger P."/>
            <person name="Mueller R.-W."/>
            <person name="Bruemmer F."/>
            <person name="Labrenz M."/>
            <person name="Spormann A.M."/>
            <person name="Op Den Camp H."/>
            <person name="Overmann J."/>
            <person name="Amann R."/>
            <person name="Jetten M.S.M."/>
            <person name="Mascher T."/>
            <person name="Medema M.H."/>
            <person name="Devos D.P."/>
            <person name="Kaster A.-K."/>
            <person name="Ovreas L."/>
            <person name="Rohde M."/>
            <person name="Galperin M.Y."/>
            <person name="Jogler C."/>
        </authorList>
    </citation>
    <scope>NUCLEOTIDE SEQUENCE [LARGE SCALE GENOMIC DNA]</scope>
    <source>
        <strain evidence="2 3">Pla123a</strain>
    </source>
</reference>
<feature type="domain" description="FecR protein" evidence="1">
    <location>
        <begin position="225"/>
        <end position="278"/>
    </location>
</feature>
<evidence type="ECO:0000313" key="2">
    <source>
        <dbReference type="EMBL" id="TWT78489.1"/>
    </source>
</evidence>
<dbReference type="Pfam" id="PF04773">
    <property type="entry name" value="FecR"/>
    <property type="match status" value="1"/>
</dbReference>
<dbReference type="InterPro" id="IPR012373">
    <property type="entry name" value="Ferrdict_sens_TM"/>
</dbReference>
<dbReference type="PANTHER" id="PTHR30273">
    <property type="entry name" value="PERIPLASMIC SIGNAL SENSOR AND SIGMA FACTOR ACTIVATOR FECR-RELATED"/>
    <property type="match status" value="1"/>
</dbReference>
<sequence>MSHPADNPTPDSLSAVEAREVLTLCTRLQDGLLTEDEAAQLDVWLSRSRAARRLYLRCVALHHGLLTSSGKLQFSEAALLRDRVNGDATQHNDCQGAASLLATLGNDEQDIRSARWRVPGLWQLAASLLLAASLAFFWANWPSVERVASPSQDATTDDLRGVTLSHVSPGAEWRITDGSPPRGARIEAGRSIKLADGEVELTYCCGTKLMLVGPAEFLVEPAGGKLVRGGLVASVTEAGHGFTIETPNGRVVDLGTEFGVAVDDFGVSEVNVFKGKVEAFPDGGPRRGEKIELNKGDGLQWSEDNFVQSSADLHRFISAVLGRDLDASSVPDGRSLVDRFRDTQLDTQKWRTLGAAEPTTAGLRLGGGADCAGRSYLVSNNEFDPALGAITVTCDVEFDELASVGASSFALLTRSANARGVAASPWDDVLASCARCSVESDPDTRAGMLRTGVKLESNRELNSISWSGFSPPIPGVPYRLVVRDDGVNVSFTVSLRDNPSEGKTVTVRSLFRGKRNHIALEGPAVGAVLVDRVEITQDPTLVPIATYGDLSSLVASDTKKHGHEILLLDRLVPQDAELVLHDSFDGEQIDRTKWATLEEVLLDNGGLQLGRANNAGHIDTWKRRPYLLTRLPLNPQEGTLTILGRVRFAENFLSGYGASFAVMTRADRQRGQGPGWENSVLQRGVRVNFWPAAVDLKHTLEVHEKPAANSISLLATQGVEVDPGARSYLFRVVDDGHAVSLTVIDPQRAEEPMTVAAPAAYSAERGAVAFESCWGSPILVDDVRIYQARPRPPTPPTPSDR</sequence>
<dbReference type="Proteomes" id="UP000318478">
    <property type="component" value="Unassembled WGS sequence"/>
</dbReference>